<dbReference type="AlphaFoldDB" id="K4A4E9"/>
<dbReference type="EnsemblPlants" id="KQL26585">
    <property type="protein sequence ID" value="KQL26585"/>
    <property type="gene ID" value="SETIT_033753mg"/>
</dbReference>
<proteinExistence type="predicted"/>
<keyword evidence="2" id="KW-1185">Reference proteome</keyword>
<dbReference type="InParanoid" id="K4A4E9"/>
<sequence length="38" mass="4468">MRNSFDHTVSMEVTGFFISKAVLQAKLRFCFNSMPLKW</sequence>
<organism evidence="1 2">
    <name type="scientific">Setaria italica</name>
    <name type="common">Foxtail millet</name>
    <name type="synonym">Panicum italicum</name>
    <dbReference type="NCBI Taxonomy" id="4555"/>
    <lineage>
        <taxon>Eukaryota</taxon>
        <taxon>Viridiplantae</taxon>
        <taxon>Streptophyta</taxon>
        <taxon>Embryophyta</taxon>
        <taxon>Tracheophyta</taxon>
        <taxon>Spermatophyta</taxon>
        <taxon>Magnoliopsida</taxon>
        <taxon>Liliopsida</taxon>
        <taxon>Poales</taxon>
        <taxon>Poaceae</taxon>
        <taxon>PACMAD clade</taxon>
        <taxon>Panicoideae</taxon>
        <taxon>Panicodae</taxon>
        <taxon>Paniceae</taxon>
        <taxon>Cenchrinae</taxon>
        <taxon>Setaria</taxon>
    </lineage>
</organism>
<name>K4A4E9_SETIT</name>
<evidence type="ECO:0000313" key="2">
    <source>
        <dbReference type="Proteomes" id="UP000004995"/>
    </source>
</evidence>
<reference evidence="2" key="1">
    <citation type="journal article" date="2012" name="Nat. Biotechnol.">
        <title>Reference genome sequence of the model plant Setaria.</title>
        <authorList>
            <person name="Bennetzen J.L."/>
            <person name="Schmutz J."/>
            <person name="Wang H."/>
            <person name="Percifield R."/>
            <person name="Hawkins J."/>
            <person name="Pontaroli A.C."/>
            <person name="Estep M."/>
            <person name="Feng L."/>
            <person name="Vaughn J.N."/>
            <person name="Grimwood J."/>
            <person name="Jenkins J."/>
            <person name="Barry K."/>
            <person name="Lindquist E."/>
            <person name="Hellsten U."/>
            <person name="Deshpande S."/>
            <person name="Wang X."/>
            <person name="Wu X."/>
            <person name="Mitros T."/>
            <person name="Triplett J."/>
            <person name="Yang X."/>
            <person name="Ye C.Y."/>
            <person name="Mauro-Herrera M."/>
            <person name="Wang L."/>
            <person name="Li P."/>
            <person name="Sharma M."/>
            <person name="Sharma R."/>
            <person name="Ronald P.C."/>
            <person name="Panaud O."/>
            <person name="Kellogg E.A."/>
            <person name="Brutnell T.P."/>
            <person name="Doust A.N."/>
            <person name="Tuskan G.A."/>
            <person name="Rokhsar D."/>
            <person name="Devos K.M."/>
        </authorList>
    </citation>
    <scope>NUCLEOTIDE SEQUENCE [LARGE SCALE GENOMIC DNA]</scope>
    <source>
        <strain evidence="2">cv. Yugu1</strain>
    </source>
</reference>
<protein>
    <submittedName>
        <fullName evidence="1">Uncharacterized protein</fullName>
    </submittedName>
</protein>
<dbReference type="Gramene" id="KQL26585">
    <property type="protein sequence ID" value="KQL26585"/>
    <property type="gene ID" value="SETIT_033753mg"/>
</dbReference>
<dbReference type="Proteomes" id="UP000004995">
    <property type="component" value="Unassembled WGS sequence"/>
</dbReference>
<evidence type="ECO:0000313" key="1">
    <source>
        <dbReference type="EnsemblPlants" id="KQL26585"/>
    </source>
</evidence>
<dbReference type="HOGENOM" id="CLU_3336448_0_0_1"/>
<accession>K4A4E9</accession>
<dbReference type="EMBL" id="AGNK02001331">
    <property type="status" value="NOT_ANNOTATED_CDS"/>
    <property type="molecule type" value="Genomic_DNA"/>
</dbReference>
<reference evidence="1" key="2">
    <citation type="submission" date="2018-08" db="UniProtKB">
        <authorList>
            <consortium name="EnsemblPlants"/>
        </authorList>
    </citation>
    <scope>IDENTIFICATION</scope>
    <source>
        <strain evidence="1">Yugu1</strain>
    </source>
</reference>